<keyword evidence="3" id="KW-0479">Metal-binding</keyword>
<reference evidence="12" key="1">
    <citation type="submission" date="2025-08" db="UniProtKB">
        <authorList>
            <consortium name="RefSeq"/>
        </authorList>
    </citation>
    <scope>IDENTIFICATION</scope>
</reference>
<keyword evidence="9" id="KW-0812">Transmembrane</keyword>
<evidence type="ECO:0000256" key="9">
    <source>
        <dbReference type="SAM" id="Phobius"/>
    </source>
</evidence>
<evidence type="ECO:0000256" key="4">
    <source>
        <dbReference type="ARBA" id="ARBA00022771"/>
    </source>
</evidence>
<feature type="region of interest" description="Disordered" evidence="8">
    <location>
        <begin position="45"/>
        <end position="70"/>
    </location>
</feature>
<dbReference type="RefSeq" id="XP_019703870.1">
    <property type="nucleotide sequence ID" value="XM_019848311.2"/>
</dbReference>
<comment type="catalytic activity">
    <reaction evidence="1">
        <text>S-ubiquitinyl-[E2 ubiquitin-conjugating enzyme]-L-cysteine + [acceptor protein]-L-lysine = [E2 ubiquitin-conjugating enzyme]-L-cysteine + N(6)-ubiquitinyl-[acceptor protein]-L-lysine.</text>
        <dbReference type="EC" id="2.3.2.27"/>
    </reaction>
</comment>
<protein>
    <recommendedName>
        <fullName evidence="2">RING-type E3 ubiquitin transferase</fullName>
        <ecNumber evidence="2">2.3.2.27</ecNumber>
    </recommendedName>
</protein>
<evidence type="ECO:0000256" key="5">
    <source>
        <dbReference type="ARBA" id="ARBA00022833"/>
    </source>
</evidence>
<dbReference type="OrthoDB" id="9984778at2759"/>
<dbReference type="PANTHER" id="PTHR14155:SF632">
    <property type="entry name" value="RING-H2 FINGER PROTEIN ATL17-RELATED"/>
    <property type="match status" value="1"/>
</dbReference>
<feature type="transmembrane region" description="Helical" evidence="9">
    <location>
        <begin position="6"/>
        <end position="27"/>
    </location>
</feature>
<feature type="domain" description="RING-type" evidence="10">
    <location>
        <begin position="96"/>
        <end position="138"/>
    </location>
</feature>
<evidence type="ECO:0000256" key="8">
    <source>
        <dbReference type="SAM" id="MobiDB-lite"/>
    </source>
</evidence>
<evidence type="ECO:0000256" key="6">
    <source>
        <dbReference type="ARBA" id="ARBA00024209"/>
    </source>
</evidence>
<evidence type="ECO:0000256" key="7">
    <source>
        <dbReference type="PROSITE-ProRule" id="PRU00175"/>
    </source>
</evidence>
<comment type="similarity">
    <text evidence="6">Belongs to the RING-type zinc finger family. ATL subfamily.</text>
</comment>
<dbReference type="Proteomes" id="UP000504607">
    <property type="component" value="Chromosome 2"/>
</dbReference>
<dbReference type="PANTHER" id="PTHR14155">
    <property type="entry name" value="RING FINGER DOMAIN-CONTAINING"/>
    <property type="match status" value="1"/>
</dbReference>
<keyword evidence="4 7" id="KW-0863">Zinc-finger</keyword>
<organism evidence="11 12">
    <name type="scientific">Elaeis guineensis var. tenera</name>
    <name type="common">Oil palm</name>
    <dbReference type="NCBI Taxonomy" id="51953"/>
    <lineage>
        <taxon>Eukaryota</taxon>
        <taxon>Viridiplantae</taxon>
        <taxon>Streptophyta</taxon>
        <taxon>Embryophyta</taxon>
        <taxon>Tracheophyta</taxon>
        <taxon>Spermatophyta</taxon>
        <taxon>Magnoliopsida</taxon>
        <taxon>Liliopsida</taxon>
        <taxon>Arecaceae</taxon>
        <taxon>Arecoideae</taxon>
        <taxon>Cocoseae</taxon>
        <taxon>Elaeidinae</taxon>
        <taxon>Elaeis</taxon>
    </lineage>
</organism>
<keyword evidence="9" id="KW-1133">Transmembrane helix</keyword>
<evidence type="ECO:0000256" key="2">
    <source>
        <dbReference type="ARBA" id="ARBA00012483"/>
    </source>
</evidence>
<dbReference type="PROSITE" id="PS50089">
    <property type="entry name" value="ZF_RING_2"/>
    <property type="match status" value="1"/>
</dbReference>
<dbReference type="Gene3D" id="3.30.40.10">
    <property type="entry name" value="Zinc/RING finger domain, C3HC4 (zinc finger)"/>
    <property type="match status" value="1"/>
</dbReference>
<dbReference type="SUPFAM" id="SSF57850">
    <property type="entry name" value="RING/U-box"/>
    <property type="match status" value="1"/>
</dbReference>
<evidence type="ECO:0000313" key="11">
    <source>
        <dbReference type="Proteomes" id="UP000504607"/>
    </source>
</evidence>
<dbReference type="AlphaFoldDB" id="A0A6J0PF01"/>
<accession>A0A6J0PF01</accession>
<dbReference type="InterPro" id="IPR013083">
    <property type="entry name" value="Znf_RING/FYVE/PHD"/>
</dbReference>
<evidence type="ECO:0000256" key="3">
    <source>
        <dbReference type="ARBA" id="ARBA00022723"/>
    </source>
</evidence>
<dbReference type="InterPro" id="IPR053238">
    <property type="entry name" value="RING-H2_zinc_finger"/>
</dbReference>
<proteinExistence type="inferred from homology"/>
<gene>
    <name evidence="12" type="primary">LOC109505508</name>
</gene>
<evidence type="ECO:0000256" key="1">
    <source>
        <dbReference type="ARBA" id="ARBA00000900"/>
    </source>
</evidence>
<dbReference type="Pfam" id="PF13639">
    <property type="entry name" value="zf-RING_2"/>
    <property type="match status" value="1"/>
</dbReference>
<dbReference type="SMART" id="SM00184">
    <property type="entry name" value="RING"/>
    <property type="match status" value="1"/>
</dbReference>
<keyword evidence="5" id="KW-0862">Zinc</keyword>
<keyword evidence="11" id="KW-1185">Reference proteome</keyword>
<dbReference type="InParanoid" id="A0A6J0PF01"/>
<dbReference type="GO" id="GO:0061630">
    <property type="term" value="F:ubiquitin protein ligase activity"/>
    <property type="evidence" value="ECO:0007669"/>
    <property type="project" value="UniProtKB-EC"/>
</dbReference>
<name>A0A6J0PF01_ELAGV</name>
<dbReference type="CDD" id="cd16461">
    <property type="entry name" value="RING-H2_EL5-like"/>
    <property type="match status" value="1"/>
</dbReference>
<keyword evidence="9" id="KW-0472">Membrane</keyword>
<sequence length="147" mass="16515">MANIWKTAFFALLAFTTVAFILFIYYIRHLRRRLQQLPVKAQLSTTTTTSSGNPLPASPTVSHAGPATSSGLDPSVLRWLPVFIYSSMAYNECLQCTLCLKGFVGGEEGRLLPRCYHSFHKKCVDRWFHSHSTCPLCRSKVEAEVSE</sequence>
<evidence type="ECO:0000259" key="10">
    <source>
        <dbReference type="PROSITE" id="PS50089"/>
    </source>
</evidence>
<dbReference type="EC" id="2.3.2.27" evidence="2"/>
<dbReference type="GO" id="GO:0008270">
    <property type="term" value="F:zinc ion binding"/>
    <property type="evidence" value="ECO:0007669"/>
    <property type="project" value="UniProtKB-KW"/>
</dbReference>
<evidence type="ECO:0000313" key="12">
    <source>
        <dbReference type="RefSeq" id="XP_019703870.1"/>
    </source>
</evidence>
<dbReference type="InterPro" id="IPR001841">
    <property type="entry name" value="Znf_RING"/>
</dbReference>